<feature type="binding site" evidence="3">
    <location>
        <begin position="28"/>
        <end position="35"/>
    </location>
    <ligand>
        <name>ATP</name>
        <dbReference type="ChEBI" id="CHEBI:30616"/>
    </ligand>
</feature>
<dbReference type="Proteomes" id="UP000289808">
    <property type="component" value="Unassembled WGS sequence"/>
</dbReference>
<dbReference type="Gene3D" id="3.40.50.300">
    <property type="entry name" value="P-loop containing nucleotide triphosphate hydrolases"/>
    <property type="match status" value="1"/>
</dbReference>
<dbReference type="InterPro" id="IPR002543">
    <property type="entry name" value="FtsK_dom"/>
</dbReference>
<evidence type="ECO:0000256" key="2">
    <source>
        <dbReference type="ARBA" id="ARBA00022840"/>
    </source>
</evidence>
<evidence type="ECO:0000313" key="7">
    <source>
        <dbReference type="EMBL" id="MES5150370.1"/>
    </source>
</evidence>
<dbReference type="GO" id="GO:0003677">
    <property type="term" value="F:DNA binding"/>
    <property type="evidence" value="ECO:0007669"/>
    <property type="project" value="InterPro"/>
</dbReference>
<dbReference type="PROSITE" id="PS50901">
    <property type="entry name" value="FTSK"/>
    <property type="match status" value="1"/>
</dbReference>
<gene>
    <name evidence="7" type="ORF">ABVC42_10720</name>
    <name evidence="8" type="ORF">ERD32_11055</name>
    <name evidence="5" type="ORF">F1C09_07780</name>
    <name evidence="6" type="ORF">RON39_09655</name>
</gene>
<dbReference type="GO" id="GO:0005524">
    <property type="term" value="F:ATP binding"/>
    <property type="evidence" value="ECO:0007669"/>
    <property type="project" value="UniProtKB-UniRule"/>
</dbReference>
<sequence>MMCFSFNIQLDKNTSFSLKGSGGLLIVGRSGSGKTNTTTYIMLKAVSQCDCGLYIIDAKRADMYGLHQFLKDGKKVVASTTNQIARLLRVINENMSARYEHFKNGKWGQDFSEYGYRPYLLVIDEVSAMLAEAGKNKKEIMGELRQIILRGRQAGIFTLISGQRIDATILDRDITLQLGTRIVMGQADSETYRMAYPMVNDIKALPLVPNKPGYGLIYSDGQKISNPTPFVSPDMSNIDVPKVITRLENNYDSSKYNDESDYWQL</sequence>
<evidence type="ECO:0000259" key="4">
    <source>
        <dbReference type="PROSITE" id="PS50901"/>
    </source>
</evidence>
<keyword evidence="11" id="KW-1185">Reference proteome</keyword>
<dbReference type="InterPro" id="IPR027417">
    <property type="entry name" value="P-loop_NTPase"/>
</dbReference>
<dbReference type="EMBL" id="VUAV01000049">
    <property type="protein sequence ID" value="KAA8812099.1"/>
    <property type="molecule type" value="Genomic_DNA"/>
</dbReference>
<feature type="domain" description="FtsK" evidence="4">
    <location>
        <begin position="11"/>
        <end position="193"/>
    </location>
</feature>
<dbReference type="PANTHER" id="PTHR22683:SF47">
    <property type="entry name" value="FTSK DOMAIN-CONTAINING PROTEIN YDCQ"/>
    <property type="match status" value="1"/>
</dbReference>
<keyword evidence="8" id="KW-0132">Cell division</keyword>
<reference evidence="8 9" key="1">
    <citation type="submission" date="2019-01" db="EMBL/GenBank/DDBJ databases">
        <title>The genome sequence of Lactobacillus crispatus L49.</title>
        <authorList>
            <person name="Zhong J."/>
            <person name="Zhang J."/>
        </authorList>
    </citation>
    <scope>NUCLEOTIDE SEQUENCE [LARGE SCALE GENOMIC DNA]</scope>
    <source>
        <strain evidence="8 9">L49</strain>
    </source>
</reference>
<dbReference type="EMBL" id="JAVTXN010000065">
    <property type="protein sequence ID" value="MDT9610369.1"/>
    <property type="molecule type" value="Genomic_DNA"/>
</dbReference>
<dbReference type="GO" id="GO:0051301">
    <property type="term" value="P:cell division"/>
    <property type="evidence" value="ECO:0007669"/>
    <property type="project" value="UniProtKB-KW"/>
</dbReference>
<evidence type="ECO:0000313" key="5">
    <source>
        <dbReference type="EMBL" id="KAA8812099.1"/>
    </source>
</evidence>
<dbReference type="Proteomes" id="UP001253287">
    <property type="component" value="Unassembled WGS sequence"/>
</dbReference>
<dbReference type="EMBL" id="JBETVU010000012">
    <property type="protein sequence ID" value="MES5150370.1"/>
    <property type="molecule type" value="Genomic_DNA"/>
</dbReference>
<dbReference type="InterPro" id="IPR050206">
    <property type="entry name" value="FtsK/SpoIIIE/SftA"/>
</dbReference>
<evidence type="ECO:0000313" key="8">
    <source>
        <dbReference type="EMBL" id="RXF55182.1"/>
    </source>
</evidence>
<evidence type="ECO:0000313" key="11">
    <source>
        <dbReference type="Proteomes" id="UP001434419"/>
    </source>
</evidence>
<reference evidence="6" key="3">
    <citation type="submission" date="2023-08" db="EMBL/GenBank/DDBJ databases">
        <title>Lactobacillus from the Female Urinary Tract.</title>
        <authorList>
            <person name="Stegman N."/>
            <person name="Jackson B."/>
            <person name="Steiling M."/>
            <person name="Sedano C."/>
            <person name="Wolfe A."/>
            <person name="Putonti C."/>
        </authorList>
    </citation>
    <scope>NUCLEOTIDE SEQUENCE</scope>
    <source>
        <strain evidence="6">UMB5661</strain>
    </source>
</reference>
<evidence type="ECO:0000313" key="10">
    <source>
        <dbReference type="Proteomes" id="UP000324504"/>
    </source>
</evidence>
<evidence type="ECO:0000256" key="1">
    <source>
        <dbReference type="ARBA" id="ARBA00022741"/>
    </source>
</evidence>
<dbReference type="Proteomes" id="UP001434419">
    <property type="component" value="Unassembled WGS sequence"/>
</dbReference>
<dbReference type="PANTHER" id="PTHR22683">
    <property type="entry name" value="SPORULATION PROTEIN RELATED"/>
    <property type="match status" value="1"/>
</dbReference>
<evidence type="ECO:0000313" key="9">
    <source>
        <dbReference type="Proteomes" id="UP000289808"/>
    </source>
</evidence>
<reference evidence="5 10" key="2">
    <citation type="submission" date="2019-09" db="EMBL/GenBank/DDBJ databases">
        <title>Comparative analysis of L. crispatus genomes revealed niche specific adaptation to different host and body sites.</title>
        <authorList>
            <person name="Pan M."/>
            <person name="Hidalgo-Cantabrana C."/>
            <person name="Barrangou R."/>
        </authorList>
    </citation>
    <scope>NUCLEOTIDE SEQUENCE [LARGE SCALE GENOMIC DNA]</scope>
    <source>
        <strain evidence="5 10">NCK2488</strain>
    </source>
</reference>
<evidence type="ECO:0000313" key="6">
    <source>
        <dbReference type="EMBL" id="MDT9610369.1"/>
    </source>
</evidence>
<organism evidence="8 9">
    <name type="scientific">Lactobacillus crispatus</name>
    <dbReference type="NCBI Taxonomy" id="47770"/>
    <lineage>
        <taxon>Bacteria</taxon>
        <taxon>Bacillati</taxon>
        <taxon>Bacillota</taxon>
        <taxon>Bacilli</taxon>
        <taxon>Lactobacillales</taxon>
        <taxon>Lactobacillaceae</taxon>
        <taxon>Lactobacillus</taxon>
    </lineage>
</organism>
<accession>A0A135ZAN7</accession>
<name>A0A135ZAN7_9LACO</name>
<dbReference type="Proteomes" id="UP000324504">
    <property type="component" value="Unassembled WGS sequence"/>
</dbReference>
<keyword evidence="2 3" id="KW-0067">ATP-binding</keyword>
<dbReference type="Pfam" id="PF01580">
    <property type="entry name" value="FtsK_SpoIIIE"/>
    <property type="match status" value="1"/>
</dbReference>
<dbReference type="EMBL" id="SCLX01000098">
    <property type="protein sequence ID" value="RXF55182.1"/>
    <property type="molecule type" value="Genomic_DNA"/>
</dbReference>
<reference evidence="7" key="4">
    <citation type="submission" date="2024-06" db="EMBL/GenBank/DDBJ databases">
        <title>Vaginal Lactobacillus fatty acid response mechanisms reveal a metabolite-targeted strategy for bacterial vaginosis treatment.</title>
        <authorList>
            <person name="Zhu M."/>
            <person name="Blainey P.C."/>
            <person name="Bloom S.M."/>
            <person name="Kwon D.S."/>
        </authorList>
    </citation>
    <scope>NUCLEOTIDE SEQUENCE</scope>
    <source>
        <strain evidence="7">194_F1_1</strain>
    </source>
</reference>
<evidence type="ECO:0000256" key="3">
    <source>
        <dbReference type="PROSITE-ProRule" id="PRU00289"/>
    </source>
</evidence>
<keyword evidence="1 3" id="KW-0547">Nucleotide-binding</keyword>
<dbReference type="AlphaFoldDB" id="A0A135ZAN7"/>
<protein>
    <submittedName>
        <fullName evidence="8">Cell division protein FtsK</fullName>
    </submittedName>
    <submittedName>
        <fullName evidence="6">FtsK/SpoIIIE domain-containing protein</fullName>
    </submittedName>
</protein>
<keyword evidence="8" id="KW-0131">Cell cycle</keyword>
<proteinExistence type="predicted"/>
<comment type="caution">
    <text evidence="8">The sequence shown here is derived from an EMBL/GenBank/DDBJ whole genome shotgun (WGS) entry which is preliminary data.</text>
</comment>
<dbReference type="SUPFAM" id="SSF52540">
    <property type="entry name" value="P-loop containing nucleoside triphosphate hydrolases"/>
    <property type="match status" value="1"/>
</dbReference>